<dbReference type="GO" id="GO:0006952">
    <property type="term" value="P:defense response"/>
    <property type="evidence" value="ECO:0007669"/>
    <property type="project" value="InterPro"/>
</dbReference>
<accession>A0A3Q3M4W2</accession>
<dbReference type="SMART" id="SM00199">
    <property type="entry name" value="SCY"/>
    <property type="match status" value="1"/>
</dbReference>
<evidence type="ECO:0000313" key="6">
    <source>
        <dbReference type="Proteomes" id="UP000261640"/>
    </source>
</evidence>
<comment type="similarity">
    <text evidence="1">Belongs to the intercrine alpha (chemokine CxC) family.</text>
</comment>
<evidence type="ECO:0000313" key="5">
    <source>
        <dbReference type="Ensembl" id="ENSMAMP00000022023.2"/>
    </source>
</evidence>
<keyword evidence="2" id="KW-0202">Cytokine</keyword>
<dbReference type="AlphaFoldDB" id="A0A3Q3M4W2"/>
<dbReference type="GO" id="GO:0005615">
    <property type="term" value="C:extracellular space"/>
    <property type="evidence" value="ECO:0007669"/>
    <property type="project" value="UniProtKB-KW"/>
</dbReference>
<dbReference type="CDD" id="cd00273">
    <property type="entry name" value="Chemokine_CXC"/>
    <property type="match status" value="1"/>
</dbReference>
<dbReference type="PRINTS" id="PR00436">
    <property type="entry name" value="INTERLEUKIN8"/>
</dbReference>
<dbReference type="InterPro" id="IPR036048">
    <property type="entry name" value="Interleukin_8-like_sf"/>
</dbReference>
<dbReference type="SUPFAM" id="SSF54117">
    <property type="entry name" value="Interleukin 8-like chemokines"/>
    <property type="match status" value="1"/>
</dbReference>
<dbReference type="GO" id="GO:0008009">
    <property type="term" value="F:chemokine activity"/>
    <property type="evidence" value="ECO:0007669"/>
    <property type="project" value="InterPro"/>
</dbReference>
<dbReference type="GeneTree" id="ENSGT01030000234847"/>
<keyword evidence="3" id="KW-0732">Signal</keyword>
<dbReference type="Gene3D" id="2.40.50.40">
    <property type="match status" value="1"/>
</dbReference>
<feature type="domain" description="Chemokine interleukin-8-like" evidence="4">
    <location>
        <begin position="18"/>
        <end position="78"/>
    </location>
</feature>
<dbReference type="InterPro" id="IPR033899">
    <property type="entry name" value="CXC_Chemokine_domain"/>
</dbReference>
<dbReference type="PRINTS" id="PR00437">
    <property type="entry name" value="SMALLCYTKCXC"/>
</dbReference>
<evidence type="ECO:0000256" key="1">
    <source>
        <dbReference type="ARBA" id="ARBA00010665"/>
    </source>
</evidence>
<proteinExistence type="inferred from homology"/>
<name>A0A3Q3M4W2_9TELE</name>
<feature type="signal peptide" evidence="3">
    <location>
        <begin position="1"/>
        <end position="23"/>
    </location>
</feature>
<feature type="chain" id="PRO_5030081355" evidence="3">
    <location>
        <begin position="24"/>
        <end position="80"/>
    </location>
</feature>
<evidence type="ECO:0000259" key="4">
    <source>
        <dbReference type="SMART" id="SM00199"/>
    </source>
</evidence>
<dbReference type="Ensembl" id="ENSMAMT00000022582.2">
    <property type="protein sequence ID" value="ENSMAMP00000022023.2"/>
    <property type="gene ID" value="ENSMAMG00000014810.2"/>
</dbReference>
<protein>
    <submittedName>
        <fullName evidence="5">Chemokine (C-X-C motif) ligand 11, duplicate 5</fullName>
    </submittedName>
</protein>
<dbReference type="STRING" id="205130.ENSMAMP00000022023"/>
<dbReference type="Proteomes" id="UP000261640">
    <property type="component" value="Unplaced"/>
</dbReference>
<dbReference type="GO" id="GO:0006955">
    <property type="term" value="P:immune response"/>
    <property type="evidence" value="ECO:0007669"/>
    <property type="project" value="InterPro"/>
</dbReference>
<reference evidence="5" key="2">
    <citation type="submission" date="2025-09" db="UniProtKB">
        <authorList>
            <consortium name="Ensembl"/>
        </authorList>
    </citation>
    <scope>IDENTIFICATION</scope>
</reference>
<dbReference type="InParanoid" id="A0A3Q3M4W2"/>
<organism evidence="5 6">
    <name type="scientific">Mastacembelus armatus</name>
    <name type="common">zig-zag eel</name>
    <dbReference type="NCBI Taxonomy" id="205130"/>
    <lineage>
        <taxon>Eukaryota</taxon>
        <taxon>Metazoa</taxon>
        <taxon>Chordata</taxon>
        <taxon>Craniata</taxon>
        <taxon>Vertebrata</taxon>
        <taxon>Euteleostomi</taxon>
        <taxon>Actinopterygii</taxon>
        <taxon>Neopterygii</taxon>
        <taxon>Teleostei</taxon>
        <taxon>Neoteleostei</taxon>
        <taxon>Acanthomorphata</taxon>
        <taxon>Anabantaria</taxon>
        <taxon>Synbranchiformes</taxon>
        <taxon>Mastacembelidae</taxon>
        <taxon>Mastacembelus</taxon>
    </lineage>
</organism>
<dbReference type="InterPro" id="IPR001811">
    <property type="entry name" value="Chemokine_IL8-like_dom"/>
</dbReference>
<dbReference type="Pfam" id="PF00048">
    <property type="entry name" value="IL8"/>
    <property type="match status" value="1"/>
</dbReference>
<evidence type="ECO:0000256" key="2">
    <source>
        <dbReference type="ARBA" id="ARBA00022514"/>
    </source>
</evidence>
<sequence length="80" mass="8852">MNVAVQCMILLVCMGLSIKSCQCVKMSKSVQPSLIADVKVYNPRPYCSSQEVIAVLKDKSLRCLDPKGKFTQAVLQTIQM</sequence>
<keyword evidence="6" id="KW-1185">Reference proteome</keyword>
<dbReference type="InterPro" id="IPR001089">
    <property type="entry name" value="Chemokine_CXC"/>
</dbReference>
<evidence type="ECO:0000256" key="3">
    <source>
        <dbReference type="SAM" id="SignalP"/>
    </source>
</evidence>
<reference evidence="5" key="1">
    <citation type="submission" date="2025-08" db="UniProtKB">
        <authorList>
            <consortium name="Ensembl"/>
        </authorList>
    </citation>
    <scope>IDENTIFICATION</scope>
</reference>